<sequence length="159" mass="17579">MRWTLLLCAVAPVVVGCAGRLEAVGSDGTSVERARALMEQAWTEPMAMEASAALEEANRALEHAERETRTRPGSRAAADAIYLAERMAERARLEARCAAAREALDAARLRYAQATRSLEEARSRLPRGNDMALPKVRANTPWPMNAHEREMYTDVSEEP</sequence>
<dbReference type="PROSITE" id="PS51257">
    <property type="entry name" value="PROKAR_LIPOPROTEIN"/>
    <property type="match status" value="1"/>
</dbReference>
<keyword evidence="1" id="KW-0175">Coiled coil</keyword>
<dbReference type="STRING" id="52.CMC5_021470"/>
<evidence type="ECO:0000313" key="3">
    <source>
        <dbReference type="Proteomes" id="UP000067626"/>
    </source>
</evidence>
<accession>A0A0K1EAU4</accession>
<feature type="coiled-coil region" evidence="1">
    <location>
        <begin position="47"/>
        <end position="124"/>
    </location>
</feature>
<dbReference type="OrthoDB" id="9988287at2"/>
<reference evidence="2 3" key="1">
    <citation type="submission" date="2015-07" db="EMBL/GenBank/DDBJ databases">
        <title>Genome analysis of myxobacterium Chondromyces crocatus Cm c5 reveals a high potential for natural compound synthesis and the genetic basis for the loss of fruiting body formation.</title>
        <authorList>
            <person name="Zaburannyi N."/>
            <person name="Bunk B."/>
            <person name="Maier J."/>
            <person name="Overmann J."/>
            <person name="Mueller R."/>
        </authorList>
    </citation>
    <scope>NUCLEOTIDE SEQUENCE [LARGE SCALE GENOMIC DNA]</scope>
    <source>
        <strain evidence="2 3">Cm c5</strain>
    </source>
</reference>
<keyword evidence="3" id="KW-1185">Reference proteome</keyword>
<dbReference type="KEGG" id="ccro:CMC5_021470"/>
<proteinExistence type="predicted"/>
<dbReference type="RefSeq" id="WP_050430296.1">
    <property type="nucleotide sequence ID" value="NZ_CP012159.1"/>
</dbReference>
<organism evidence="2 3">
    <name type="scientific">Chondromyces crocatus</name>
    <dbReference type="NCBI Taxonomy" id="52"/>
    <lineage>
        <taxon>Bacteria</taxon>
        <taxon>Pseudomonadati</taxon>
        <taxon>Myxococcota</taxon>
        <taxon>Polyangia</taxon>
        <taxon>Polyangiales</taxon>
        <taxon>Polyangiaceae</taxon>
        <taxon>Chondromyces</taxon>
    </lineage>
</organism>
<protein>
    <submittedName>
        <fullName evidence="2">Uncharacterized protein</fullName>
    </submittedName>
</protein>
<dbReference type="AlphaFoldDB" id="A0A0K1EAU4"/>
<dbReference type="Proteomes" id="UP000067626">
    <property type="component" value="Chromosome"/>
</dbReference>
<gene>
    <name evidence="2" type="ORF">CMC5_021470</name>
</gene>
<name>A0A0K1EAU4_CHOCO</name>
<dbReference type="EMBL" id="CP012159">
    <property type="protein sequence ID" value="AKT38006.1"/>
    <property type="molecule type" value="Genomic_DNA"/>
</dbReference>
<evidence type="ECO:0000313" key="2">
    <source>
        <dbReference type="EMBL" id="AKT38006.1"/>
    </source>
</evidence>
<evidence type="ECO:0000256" key="1">
    <source>
        <dbReference type="SAM" id="Coils"/>
    </source>
</evidence>